<evidence type="ECO:0000259" key="16">
    <source>
        <dbReference type="SMART" id="SM00473"/>
    </source>
</evidence>
<evidence type="ECO:0000256" key="14">
    <source>
        <dbReference type="SAM" id="Phobius"/>
    </source>
</evidence>
<dbReference type="EMBL" id="JAOPGA020001102">
    <property type="protein sequence ID" value="KAL0485082.1"/>
    <property type="molecule type" value="Genomic_DNA"/>
</dbReference>
<keyword evidence="13" id="KW-1015">Disulfide bond</keyword>
<dbReference type="SMART" id="SM00223">
    <property type="entry name" value="APPLE"/>
    <property type="match status" value="1"/>
</dbReference>
<dbReference type="InterPro" id="IPR003609">
    <property type="entry name" value="Pan_app"/>
</dbReference>
<keyword evidence="5" id="KW-0328">Glycosyltransferase</keyword>
<evidence type="ECO:0000256" key="12">
    <source>
        <dbReference type="ARBA" id="ARBA00023136"/>
    </source>
</evidence>
<dbReference type="Pfam" id="PF14295">
    <property type="entry name" value="PAN_4"/>
    <property type="match status" value="1"/>
</dbReference>
<evidence type="ECO:0000256" key="13">
    <source>
        <dbReference type="ARBA" id="ARBA00023157"/>
    </source>
</evidence>
<feature type="transmembrane region" description="Helical" evidence="14">
    <location>
        <begin position="7"/>
        <end position="27"/>
    </location>
</feature>
<keyword evidence="8" id="KW-0677">Repeat</keyword>
<dbReference type="GO" id="GO:0005576">
    <property type="term" value="C:extracellular region"/>
    <property type="evidence" value="ECO:0007669"/>
    <property type="project" value="InterPro"/>
</dbReference>
<keyword evidence="11 14" id="KW-1133">Transmembrane helix</keyword>
<dbReference type="Proteomes" id="UP001431209">
    <property type="component" value="Unassembled WGS sequence"/>
</dbReference>
<gene>
    <name evidence="17" type="ORF">AKO1_011836</name>
</gene>
<dbReference type="GO" id="GO:0016263">
    <property type="term" value="F:glycoprotein-N-acetylgalactosamine 3-beta-galactosyltransferase activity"/>
    <property type="evidence" value="ECO:0007669"/>
    <property type="project" value="UniProtKB-EC"/>
</dbReference>
<comment type="caution">
    <text evidence="17">The sequence shown here is derived from an EMBL/GenBank/DDBJ whole genome shotgun (WGS) entry which is preliminary data.</text>
</comment>
<evidence type="ECO:0000256" key="11">
    <source>
        <dbReference type="ARBA" id="ARBA00022989"/>
    </source>
</evidence>
<proteinExistence type="inferred from homology"/>
<evidence type="ECO:0000256" key="6">
    <source>
        <dbReference type="ARBA" id="ARBA00022679"/>
    </source>
</evidence>
<evidence type="ECO:0000256" key="2">
    <source>
        <dbReference type="ARBA" id="ARBA00004922"/>
    </source>
</evidence>
<keyword evidence="18" id="KW-1185">Reference proteome</keyword>
<evidence type="ECO:0000256" key="10">
    <source>
        <dbReference type="ARBA" id="ARBA00022968"/>
    </source>
</evidence>
<comment type="similarity">
    <text evidence="3">Belongs to the glycosyltransferase 31 family. Beta3-Gal-T subfamily.</text>
</comment>
<dbReference type="PANTHER" id="PTHR23033">
    <property type="entry name" value="BETA1,3-GALACTOSYLTRANSFERASE"/>
    <property type="match status" value="1"/>
</dbReference>
<dbReference type="Gene3D" id="3.50.4.10">
    <property type="entry name" value="Hepatocyte Growth Factor"/>
    <property type="match status" value="1"/>
</dbReference>
<evidence type="ECO:0000256" key="9">
    <source>
        <dbReference type="ARBA" id="ARBA00022741"/>
    </source>
</evidence>
<dbReference type="Pfam" id="PF02434">
    <property type="entry name" value="Fringe"/>
    <property type="match status" value="1"/>
</dbReference>
<dbReference type="InterPro" id="IPR026050">
    <property type="entry name" value="C1GALT1/C1GALT1_chp1"/>
</dbReference>
<evidence type="ECO:0000259" key="15">
    <source>
        <dbReference type="SMART" id="SM00223"/>
    </source>
</evidence>
<dbReference type="AlphaFoldDB" id="A0AAW2Z787"/>
<evidence type="ECO:0000256" key="8">
    <source>
        <dbReference type="ARBA" id="ARBA00022737"/>
    </source>
</evidence>
<feature type="domain" description="Apple" evidence="16">
    <location>
        <begin position="343"/>
        <end position="416"/>
    </location>
</feature>
<comment type="pathway">
    <text evidence="2">Protein modification; protein glycosylation.</text>
</comment>
<evidence type="ECO:0000256" key="5">
    <source>
        <dbReference type="ARBA" id="ARBA00022676"/>
    </source>
</evidence>
<protein>
    <recommendedName>
        <fullName evidence="4">N-acetylgalactosaminide beta-1,3-galactosyltransferase</fullName>
        <ecNumber evidence="4">2.4.1.122</ecNumber>
    </recommendedName>
</protein>
<keyword evidence="10" id="KW-0735">Signal-anchor</keyword>
<dbReference type="Gene3D" id="3.90.550.50">
    <property type="match status" value="1"/>
</dbReference>
<feature type="domain" description="Apple" evidence="15">
    <location>
        <begin position="347"/>
        <end position="413"/>
    </location>
</feature>
<evidence type="ECO:0000256" key="1">
    <source>
        <dbReference type="ARBA" id="ARBA00004606"/>
    </source>
</evidence>
<dbReference type="EC" id="2.4.1.122" evidence="4"/>
<evidence type="ECO:0000313" key="18">
    <source>
        <dbReference type="Proteomes" id="UP001431209"/>
    </source>
</evidence>
<keyword evidence="7 14" id="KW-0812">Transmembrane</keyword>
<comment type="subcellular location">
    <subcellularLocation>
        <location evidence="1">Membrane</location>
        <topology evidence="1">Single-pass type II membrane protein</topology>
    </subcellularLocation>
</comment>
<keyword evidence="6" id="KW-0808">Transferase</keyword>
<keyword evidence="9" id="KW-0547">Nucleotide-binding</keyword>
<dbReference type="SMART" id="SM00473">
    <property type="entry name" value="PAN_AP"/>
    <property type="match status" value="1"/>
</dbReference>
<reference evidence="17 18" key="1">
    <citation type="submission" date="2024-03" db="EMBL/GenBank/DDBJ databases">
        <title>The Acrasis kona genome and developmental transcriptomes reveal deep origins of eukaryotic multicellular pathways.</title>
        <authorList>
            <person name="Sheikh S."/>
            <person name="Fu C.-J."/>
            <person name="Brown M.W."/>
            <person name="Baldauf S.L."/>
        </authorList>
    </citation>
    <scope>NUCLEOTIDE SEQUENCE [LARGE SCALE GENOMIC DNA]</scope>
    <source>
        <strain evidence="17 18">ATCC MYA-3509</strain>
    </source>
</reference>
<sequence length="434" mass="49073">MIGIRNVKTLIFLLMASYCVVSIVLYVTGTDKNTTTKNTSIARKTPTTTVTNSAQSISHNGFINNKYNSKWNKYVVGLKTSTDTAAARVPIQLLTFLRHISNVYFFGDSVEELGDTKVYDVVHNLYKDGNLSVIDVNGQLSTSKNGVSNGWIMDAHKNLPGFKKLYELYPDRDWYLMLDDDTYLLFENLDSELKDLNPAEPYYFGAYFSFVGCGGIKNHGDGPDFAHGGSGIVVSRGALQRMIKVIDDCIVDYRTCWAGDVRVALCLRDANVTLDRRFHGRFINAEPDVDLDWPDNPCSYPLTFHHLKPKTIYELYATENRVNKENRPTNYADIFKSIMAHQHEGGIQDNTDIKGYPFAQTRTINKEKCKDVCRENIKCRAYVYDENGICWLKGSIQKTNSVEQSRSSGFITNNYICEENEPKPAPTPTISKLE</sequence>
<organism evidence="17 18">
    <name type="scientific">Acrasis kona</name>
    <dbReference type="NCBI Taxonomy" id="1008807"/>
    <lineage>
        <taxon>Eukaryota</taxon>
        <taxon>Discoba</taxon>
        <taxon>Heterolobosea</taxon>
        <taxon>Tetramitia</taxon>
        <taxon>Eutetramitia</taxon>
        <taxon>Acrasidae</taxon>
        <taxon>Acrasis</taxon>
    </lineage>
</organism>
<dbReference type="InterPro" id="IPR003378">
    <property type="entry name" value="Fringe-like_glycosylTrfase"/>
</dbReference>
<accession>A0AAW2Z787</accession>
<keyword evidence="12 14" id="KW-0472">Membrane</keyword>
<evidence type="ECO:0000256" key="7">
    <source>
        <dbReference type="ARBA" id="ARBA00022692"/>
    </source>
</evidence>
<evidence type="ECO:0000313" key="17">
    <source>
        <dbReference type="EMBL" id="KAL0485082.1"/>
    </source>
</evidence>
<dbReference type="InterPro" id="IPR000177">
    <property type="entry name" value="Apple"/>
</dbReference>
<evidence type="ECO:0000256" key="4">
    <source>
        <dbReference type="ARBA" id="ARBA00012557"/>
    </source>
</evidence>
<name>A0AAW2Z787_9EUKA</name>
<dbReference type="GO" id="GO:0006508">
    <property type="term" value="P:proteolysis"/>
    <property type="evidence" value="ECO:0007669"/>
    <property type="project" value="InterPro"/>
</dbReference>
<dbReference type="PANTHER" id="PTHR23033:SF47">
    <property type="entry name" value="APPLE DOMAIN-CONTAINING PROTEIN-RELATED"/>
    <property type="match status" value="1"/>
</dbReference>
<dbReference type="GO" id="GO:0016020">
    <property type="term" value="C:membrane"/>
    <property type="evidence" value="ECO:0007669"/>
    <property type="project" value="UniProtKB-SubCell"/>
</dbReference>
<evidence type="ECO:0000256" key="3">
    <source>
        <dbReference type="ARBA" id="ARBA00006462"/>
    </source>
</evidence>
<dbReference type="GO" id="GO:0000166">
    <property type="term" value="F:nucleotide binding"/>
    <property type="evidence" value="ECO:0007669"/>
    <property type="project" value="UniProtKB-KW"/>
</dbReference>